<proteinExistence type="inferred from homology"/>
<keyword evidence="3 6" id="KW-1003">Cell membrane</keyword>
<sequence>MNDEISLKDRDPQGINTHVKVQFYDVLAEPNTVQSFDTCWSFSALCYGCCKDLGYNLMTCFFGLCIAAAWGCEFGYLAFYHIWFISPIVKIVKLIFVDTFQRCFKLVINCCIKPCTIACARIFRMCGPDDIDWSIEERPPSRVKPIRIVQKPKQEEPKPKKEEKKPGDPDVYLGDKEKIKRSVQRQLLFHFFGGGDL</sequence>
<protein>
    <recommendedName>
        <fullName evidence="6">Caveolin</fullName>
    </recommendedName>
</protein>
<comment type="similarity">
    <text evidence="2 6">Belongs to the caveolin family.</text>
</comment>
<evidence type="ECO:0000256" key="6">
    <source>
        <dbReference type="RuleBase" id="RU000680"/>
    </source>
</evidence>
<keyword evidence="5 6" id="KW-0472">Membrane</keyword>
<dbReference type="Proteomes" id="UP001217089">
    <property type="component" value="Unassembled WGS sequence"/>
</dbReference>
<evidence type="ECO:0000256" key="1">
    <source>
        <dbReference type="ARBA" id="ARBA00004202"/>
    </source>
</evidence>
<comment type="caution">
    <text evidence="9">The sequence shown here is derived from an EMBL/GenBank/DDBJ whole genome shotgun (WGS) entry which is preliminary data.</text>
</comment>
<accession>A0ABQ9FQX8</accession>
<name>A0ABQ9FQX8_TEGGR</name>
<evidence type="ECO:0000313" key="10">
    <source>
        <dbReference type="Proteomes" id="UP001217089"/>
    </source>
</evidence>
<comment type="function">
    <text evidence="6">May act as a scaffolding protein within caveolar membranes. Interacts directly with G-protein alpha subunits and can functionally regulate their activity.</text>
</comment>
<dbReference type="InterPro" id="IPR001612">
    <property type="entry name" value="Caveolin"/>
</dbReference>
<evidence type="ECO:0000256" key="3">
    <source>
        <dbReference type="ARBA" id="ARBA00022475"/>
    </source>
</evidence>
<feature type="transmembrane region" description="Helical" evidence="8">
    <location>
        <begin position="77"/>
        <end position="96"/>
    </location>
</feature>
<dbReference type="EMBL" id="JARBDR010000173">
    <property type="protein sequence ID" value="KAJ8319655.1"/>
    <property type="molecule type" value="Genomic_DNA"/>
</dbReference>
<comment type="subcellular location">
    <subcellularLocation>
        <location evidence="1 6">Cell membrane</location>
        <topology evidence="1 6">Peripheral membrane protein</topology>
    </subcellularLocation>
    <subcellularLocation>
        <location evidence="6">Golgi apparatus membrane</location>
        <topology evidence="6">Peripheral membrane protein</topology>
    </subcellularLocation>
    <subcellularLocation>
        <location evidence="6">Membrane</location>
        <location evidence="6">Caveola</location>
        <topology evidence="6">Peripheral membrane protein</topology>
    </subcellularLocation>
</comment>
<keyword evidence="8" id="KW-1133">Transmembrane helix</keyword>
<keyword evidence="8" id="KW-0812">Transmembrane</keyword>
<organism evidence="9 10">
    <name type="scientific">Tegillarca granosa</name>
    <name type="common">Malaysian cockle</name>
    <name type="synonym">Anadara granosa</name>
    <dbReference type="NCBI Taxonomy" id="220873"/>
    <lineage>
        <taxon>Eukaryota</taxon>
        <taxon>Metazoa</taxon>
        <taxon>Spiralia</taxon>
        <taxon>Lophotrochozoa</taxon>
        <taxon>Mollusca</taxon>
        <taxon>Bivalvia</taxon>
        <taxon>Autobranchia</taxon>
        <taxon>Pteriomorphia</taxon>
        <taxon>Arcoida</taxon>
        <taxon>Arcoidea</taxon>
        <taxon>Arcidae</taxon>
        <taxon>Tegillarca</taxon>
    </lineage>
</organism>
<dbReference type="PANTHER" id="PTHR10844">
    <property type="entry name" value="CAVEOLIN"/>
    <property type="match status" value="1"/>
</dbReference>
<dbReference type="PANTHER" id="PTHR10844:SF19">
    <property type="entry name" value="CAVEOLIN-2"/>
    <property type="match status" value="1"/>
</dbReference>
<dbReference type="Pfam" id="PF01146">
    <property type="entry name" value="Caveolin"/>
    <property type="match status" value="1"/>
</dbReference>
<feature type="region of interest" description="Disordered" evidence="7">
    <location>
        <begin position="146"/>
        <end position="173"/>
    </location>
</feature>
<keyword evidence="4 6" id="KW-0333">Golgi apparatus</keyword>
<evidence type="ECO:0000256" key="8">
    <source>
        <dbReference type="SAM" id="Phobius"/>
    </source>
</evidence>
<evidence type="ECO:0000256" key="4">
    <source>
        <dbReference type="ARBA" id="ARBA00023034"/>
    </source>
</evidence>
<feature type="compositionally biased region" description="Basic and acidic residues" evidence="7">
    <location>
        <begin position="152"/>
        <end position="173"/>
    </location>
</feature>
<feature type="transmembrane region" description="Helical" evidence="8">
    <location>
        <begin position="53"/>
        <end position="71"/>
    </location>
</feature>
<evidence type="ECO:0000313" key="9">
    <source>
        <dbReference type="EMBL" id="KAJ8319655.1"/>
    </source>
</evidence>
<evidence type="ECO:0000256" key="5">
    <source>
        <dbReference type="ARBA" id="ARBA00023136"/>
    </source>
</evidence>
<keyword evidence="10" id="KW-1185">Reference proteome</keyword>
<gene>
    <name evidence="9" type="ORF">KUTeg_002794</name>
</gene>
<evidence type="ECO:0000256" key="2">
    <source>
        <dbReference type="ARBA" id="ARBA00010988"/>
    </source>
</evidence>
<evidence type="ECO:0000256" key="7">
    <source>
        <dbReference type="SAM" id="MobiDB-lite"/>
    </source>
</evidence>
<reference evidence="9 10" key="1">
    <citation type="submission" date="2022-12" db="EMBL/GenBank/DDBJ databases">
        <title>Chromosome-level genome of Tegillarca granosa.</title>
        <authorList>
            <person name="Kim J."/>
        </authorList>
    </citation>
    <scope>NUCLEOTIDE SEQUENCE [LARGE SCALE GENOMIC DNA]</scope>
    <source>
        <strain evidence="9">Teg-2019</strain>
        <tissue evidence="9">Adductor muscle</tissue>
    </source>
</reference>